<comment type="caution">
    <text evidence="2">The sequence shown here is derived from an EMBL/GenBank/DDBJ whole genome shotgun (WGS) entry which is preliminary data.</text>
</comment>
<dbReference type="Proteomes" id="UP000611796">
    <property type="component" value="Unassembled WGS sequence"/>
</dbReference>
<dbReference type="Gene3D" id="1.25.40.10">
    <property type="entry name" value="Tetratricopeptide repeat domain"/>
    <property type="match status" value="2"/>
</dbReference>
<protein>
    <submittedName>
        <fullName evidence="2">Glycosyltransferase</fullName>
    </submittedName>
</protein>
<evidence type="ECO:0000313" key="2">
    <source>
        <dbReference type="EMBL" id="MBC6002514.1"/>
    </source>
</evidence>
<dbReference type="Pfam" id="PF00535">
    <property type="entry name" value="Glycos_transf_2"/>
    <property type="match status" value="1"/>
</dbReference>
<dbReference type="PANTHER" id="PTHR43630:SF2">
    <property type="entry name" value="GLYCOSYLTRANSFERASE"/>
    <property type="match status" value="1"/>
</dbReference>
<dbReference type="SUPFAM" id="SSF48452">
    <property type="entry name" value="TPR-like"/>
    <property type="match status" value="2"/>
</dbReference>
<evidence type="ECO:0000259" key="1">
    <source>
        <dbReference type="Pfam" id="PF00535"/>
    </source>
</evidence>
<proteinExistence type="predicted"/>
<keyword evidence="3" id="KW-1185">Reference proteome</keyword>
<name>A0ABR7K073_9FIRM</name>
<dbReference type="EMBL" id="JACRWD010000001">
    <property type="protein sequence ID" value="MBC6002514.1"/>
    <property type="molecule type" value="Genomic_DNA"/>
</dbReference>
<dbReference type="InterPro" id="IPR029044">
    <property type="entry name" value="Nucleotide-diphossugar_trans"/>
</dbReference>
<evidence type="ECO:0000313" key="3">
    <source>
        <dbReference type="Proteomes" id="UP000611796"/>
    </source>
</evidence>
<dbReference type="SUPFAM" id="SSF53448">
    <property type="entry name" value="Nucleotide-diphospho-sugar transferases"/>
    <property type="match status" value="1"/>
</dbReference>
<reference evidence="2 3" key="1">
    <citation type="submission" date="2020-08" db="EMBL/GenBank/DDBJ databases">
        <authorList>
            <person name="Liu C."/>
            <person name="Sun Q."/>
        </authorList>
    </citation>
    <scope>NUCLEOTIDE SEQUENCE [LARGE SCALE GENOMIC DNA]</scope>
    <source>
        <strain evidence="2 3">NSJ-45</strain>
    </source>
</reference>
<organism evidence="2 3">
    <name type="scientific">Paeniclostridium hominis</name>
    <dbReference type="NCBI Taxonomy" id="2764329"/>
    <lineage>
        <taxon>Bacteria</taxon>
        <taxon>Bacillati</taxon>
        <taxon>Bacillota</taxon>
        <taxon>Clostridia</taxon>
        <taxon>Peptostreptococcales</taxon>
        <taxon>Peptostreptococcaceae</taxon>
        <taxon>Paeniclostridium</taxon>
    </lineage>
</organism>
<dbReference type="CDD" id="cd02511">
    <property type="entry name" value="Beta4Glucosyltransferase"/>
    <property type="match status" value="1"/>
</dbReference>
<dbReference type="SMART" id="SM00028">
    <property type="entry name" value="TPR"/>
    <property type="match status" value="6"/>
</dbReference>
<sequence>MLLSIVMMVKNEERYLDKTLKSLKPLMKDINSELIILDTGSDDSTVEIAKRYTDKVFFDDWNNDFAHMRNISISYASGDWILILDADEQLTNYDKLKEFFNSDLCNKYNSACITLKNILSQDEESYSIAPMLRLFKNYDGFGYKGAIHEQPIFKNPIYNNIAMFNHYGYLFEDEEIKQLKDIRNKKILIEEVKKSPNDPYMNYQLGKNYIIAKEYEDALYYMEKAYDIYTKINYIPIFVTLDLASLYINLAEFNKCEKLCTKYIKKDNKNIDIFYYLATSQKQLNKHTKSIENYKRYLYLIENYDITTQASNMECNFDTLNYKENCKINIIDSYYKLEMYEEVVKYIDDIPIKALEEAYLVIFMSLYKLNQIEKMIELYNNISKSKVQQNEFKIALESILTRVKEKDKNKIYKLFCHIDDNYGLLNKIRLGEKIDLEKYNEILKNEKEVYFGDCLYYALKQGMQIEKILDKVNYLNVRNYINYIIINKRDCIIDLYNYLENITNTLNINFIKIYSCLAKSLLLHGNLTGEKYEKLFFMYITYNYDYLKQLYNESLTDEELLDLLTDEDDIFTIKIIIIQKMKKNNELEYIKNMKGLLIENKKYKKSIGVLVENFKSEFNQNEELKYLKKQYKELIKNDVNTGDIINAQNKIDEYESIFGAEIDILNFKAIIKILNGDFISADKLLKNAYIIDKYNYDVIFNIAYVKQMLEEYEESVKFFNYIINYCDNDEIVLEAKEKIMNM</sequence>
<feature type="domain" description="Glycosyltransferase 2-like" evidence="1">
    <location>
        <begin position="4"/>
        <end position="97"/>
    </location>
</feature>
<dbReference type="RefSeq" id="WP_187004934.1">
    <property type="nucleotide sequence ID" value="NZ_JACRWD010000001.1"/>
</dbReference>
<dbReference type="InterPro" id="IPR011990">
    <property type="entry name" value="TPR-like_helical_dom_sf"/>
</dbReference>
<dbReference type="InterPro" id="IPR001173">
    <property type="entry name" value="Glyco_trans_2-like"/>
</dbReference>
<accession>A0ABR7K073</accession>
<dbReference type="Gene3D" id="3.90.550.10">
    <property type="entry name" value="Spore Coat Polysaccharide Biosynthesis Protein SpsA, Chain A"/>
    <property type="match status" value="1"/>
</dbReference>
<dbReference type="PANTHER" id="PTHR43630">
    <property type="entry name" value="POLY-BETA-1,6-N-ACETYL-D-GLUCOSAMINE SYNTHASE"/>
    <property type="match status" value="1"/>
</dbReference>
<gene>
    <name evidence="2" type="ORF">H8891_01775</name>
</gene>
<dbReference type="InterPro" id="IPR019734">
    <property type="entry name" value="TPR_rpt"/>
</dbReference>